<feature type="compositionally biased region" description="Acidic residues" evidence="1">
    <location>
        <begin position="238"/>
        <end position="293"/>
    </location>
</feature>
<protein>
    <submittedName>
        <fullName evidence="2">Uncharacterized protein</fullName>
    </submittedName>
</protein>
<organism evidence="2 3">
    <name type="scientific">Colletotrichum costaricense</name>
    <dbReference type="NCBI Taxonomy" id="1209916"/>
    <lineage>
        <taxon>Eukaryota</taxon>
        <taxon>Fungi</taxon>
        <taxon>Dikarya</taxon>
        <taxon>Ascomycota</taxon>
        <taxon>Pezizomycotina</taxon>
        <taxon>Sordariomycetes</taxon>
        <taxon>Hypocreomycetidae</taxon>
        <taxon>Glomerellales</taxon>
        <taxon>Glomerellaceae</taxon>
        <taxon>Colletotrichum</taxon>
        <taxon>Colletotrichum acutatum species complex</taxon>
    </lineage>
</organism>
<comment type="caution">
    <text evidence="2">The sequence shown here is derived from an EMBL/GenBank/DDBJ whole genome shotgun (WGS) entry which is preliminary data.</text>
</comment>
<dbReference type="EMBL" id="MOOE01000046">
    <property type="protein sequence ID" value="KAK1502837.1"/>
    <property type="molecule type" value="Genomic_DNA"/>
</dbReference>
<proteinExistence type="predicted"/>
<name>A0AAJ0DR89_9PEZI</name>
<dbReference type="AlphaFoldDB" id="A0AAJ0DR89"/>
<evidence type="ECO:0000313" key="3">
    <source>
        <dbReference type="Proteomes" id="UP001240678"/>
    </source>
</evidence>
<gene>
    <name evidence="2" type="ORF">CCOS01_17105</name>
</gene>
<reference evidence="2 3" key="1">
    <citation type="submission" date="2016-10" db="EMBL/GenBank/DDBJ databases">
        <title>The genome sequence of Colletotrichum fioriniae PJ7.</title>
        <authorList>
            <person name="Baroncelli R."/>
        </authorList>
    </citation>
    <scope>NUCLEOTIDE SEQUENCE [LARGE SCALE GENOMIC DNA]</scope>
    <source>
        <strain evidence="2 3">IMI 309622</strain>
    </source>
</reference>
<feature type="region of interest" description="Disordered" evidence="1">
    <location>
        <begin position="222"/>
        <end position="293"/>
    </location>
</feature>
<dbReference type="GeneID" id="85348786"/>
<evidence type="ECO:0000256" key="1">
    <source>
        <dbReference type="SAM" id="MobiDB-lite"/>
    </source>
</evidence>
<evidence type="ECO:0000313" key="2">
    <source>
        <dbReference type="EMBL" id="KAK1502837.1"/>
    </source>
</evidence>
<dbReference type="Proteomes" id="UP001240678">
    <property type="component" value="Unassembled WGS sequence"/>
</dbReference>
<accession>A0AAJ0DR89</accession>
<dbReference type="RefSeq" id="XP_060304206.1">
    <property type="nucleotide sequence ID" value="XM_060465239.1"/>
</dbReference>
<keyword evidence="3" id="KW-1185">Reference proteome</keyword>
<sequence length="293" mass="33100">MDSLWNNLVDQDKRCCLAVCLAVNDPNHAISAEGCSADAQEITEQISSKVGDRFMAYLVGCLRGPLPREEFVIKVAALLACFKIRARLESPHLYQRTNLLFELDKILDHDFSKPYVGMQVLEQTLWLSVRVLETQEPNKIFEPGLLPSSYEQVPESVSRHFLQLYCMIRCLFPSTHEASVHRVHGLVEPAHFGTAEYPGELTVERESGLDLLALFEAAELTSEEENTEIASSNMDSGAEWEDSCDESLLEESSESCEDDDEEDDDEGNDDDYDDDEEEDGEQDSDYDEECDHI</sequence>